<dbReference type="InterPro" id="IPR019417">
    <property type="entry name" value="DUF2415"/>
</dbReference>
<name>A0A9P4UX27_9PLEO</name>
<feature type="domain" description="DUF2415" evidence="2">
    <location>
        <begin position="317"/>
        <end position="355"/>
    </location>
</feature>
<dbReference type="PANTHER" id="PTHR43991:SF9">
    <property type="entry name" value="DUF2415 DOMAIN-CONTAINING PROTEIN"/>
    <property type="match status" value="1"/>
</dbReference>
<reference evidence="3" key="1">
    <citation type="journal article" date="2020" name="Stud. Mycol.">
        <title>101 Dothideomycetes genomes: a test case for predicting lifestyles and emergence of pathogens.</title>
        <authorList>
            <person name="Haridas S."/>
            <person name="Albert R."/>
            <person name="Binder M."/>
            <person name="Bloem J."/>
            <person name="Labutti K."/>
            <person name="Salamov A."/>
            <person name="Andreopoulos B."/>
            <person name="Baker S."/>
            <person name="Barry K."/>
            <person name="Bills G."/>
            <person name="Bluhm B."/>
            <person name="Cannon C."/>
            <person name="Castanera R."/>
            <person name="Culley D."/>
            <person name="Daum C."/>
            <person name="Ezra D."/>
            <person name="Gonzalez J."/>
            <person name="Henrissat B."/>
            <person name="Kuo A."/>
            <person name="Liang C."/>
            <person name="Lipzen A."/>
            <person name="Lutzoni F."/>
            <person name="Magnuson J."/>
            <person name="Mondo S."/>
            <person name="Nolan M."/>
            <person name="Ohm R."/>
            <person name="Pangilinan J."/>
            <person name="Park H.-J."/>
            <person name="Ramirez L."/>
            <person name="Alfaro M."/>
            <person name="Sun H."/>
            <person name="Tritt A."/>
            <person name="Yoshinaga Y."/>
            <person name="Zwiers L.-H."/>
            <person name="Turgeon B."/>
            <person name="Goodwin S."/>
            <person name="Spatafora J."/>
            <person name="Crous P."/>
            <person name="Grigoriev I."/>
        </authorList>
    </citation>
    <scope>NUCLEOTIDE SEQUENCE</scope>
    <source>
        <strain evidence="3">CBS 125425</strain>
    </source>
</reference>
<dbReference type="SUPFAM" id="SSF50978">
    <property type="entry name" value="WD40 repeat-like"/>
    <property type="match status" value="1"/>
</dbReference>
<accession>A0A9P4UX27</accession>
<dbReference type="EMBL" id="ML996312">
    <property type="protein sequence ID" value="KAF2727785.1"/>
    <property type="molecule type" value="Genomic_DNA"/>
</dbReference>
<comment type="caution">
    <text evidence="3">The sequence shown here is derived from an EMBL/GenBank/DDBJ whole genome shotgun (WGS) entry which is preliminary data.</text>
</comment>
<dbReference type="InterPro" id="IPR015943">
    <property type="entry name" value="WD40/YVTN_repeat-like_dom_sf"/>
</dbReference>
<feature type="region of interest" description="Disordered" evidence="1">
    <location>
        <begin position="545"/>
        <end position="584"/>
    </location>
</feature>
<feature type="compositionally biased region" description="Polar residues" evidence="1">
    <location>
        <begin position="564"/>
        <end position="578"/>
    </location>
</feature>
<dbReference type="OrthoDB" id="418169at2759"/>
<keyword evidence="4" id="KW-1185">Reference proteome</keyword>
<gene>
    <name evidence="3" type="ORF">EJ04DRAFT_581795</name>
</gene>
<proteinExistence type="predicted"/>
<organism evidence="3 4">
    <name type="scientific">Polyplosphaeria fusca</name>
    <dbReference type="NCBI Taxonomy" id="682080"/>
    <lineage>
        <taxon>Eukaryota</taxon>
        <taxon>Fungi</taxon>
        <taxon>Dikarya</taxon>
        <taxon>Ascomycota</taxon>
        <taxon>Pezizomycotina</taxon>
        <taxon>Dothideomycetes</taxon>
        <taxon>Pleosporomycetidae</taxon>
        <taxon>Pleosporales</taxon>
        <taxon>Tetraplosphaeriaceae</taxon>
        <taxon>Polyplosphaeria</taxon>
    </lineage>
</organism>
<evidence type="ECO:0000256" key="1">
    <source>
        <dbReference type="SAM" id="MobiDB-lite"/>
    </source>
</evidence>
<dbReference type="PANTHER" id="PTHR43991">
    <property type="entry name" value="WD REPEAT PROTEIN (AFU_ORTHOLOGUE AFUA_8G05640)-RELATED"/>
    <property type="match status" value="1"/>
</dbReference>
<dbReference type="AlphaFoldDB" id="A0A9P4UX27"/>
<sequence>MAVDDFVTRETDAFVLPPKSYYPLKIPIAHYQLRHFISSPEQDLIYYASASNVYCLNAATRTQAHVTALPWEARCTASGHGYVCVGGAEDGNFAAIKVAGFPPADSAEVDALLPLALSNRPYLPRPPLLGTAHRVRLERIGEDIVNSISIHKFAAEGDGEDDVVAVLTNNDKTVRVYSLTHNLEMTVLDLPFAMNHATISPDGQVLLAVGDQNHAFFFERIQKDKPRSMKTPEGRIQSFPPEWSLFEQVRLYVPKGSQHEGYFTTAWSPSGRLCAVGSECGYITVFDMDLLKVCEHGEDAIVHVISSTRPDLVHGPGAVRTMQFSPAPWDFLIWSEDQARVCVADIRSGLKVKQTLALDPREEGIEKVEIADFDLEMSPELRDVRREADFIRRYRRALDSEGNAAAVNFATDYMEASSERRRLNRQLGVVESDDDPHGLTAHERQVLEALRTTRQREEGREQVVTPRSINYTSGSTDARRYGNASDWFPSLRNDALRREREAAARRNMADTLTEFISESTRNLNELNTLQERATPRRQASVVISHEGTGTGTGTGTGSSSSRTEATPNITDAVTTRSPNPIPAHARRVDPQIISSTDDAWRTIEEALARNARAADNMRSSAAPELRTELRRLRQLTQMRERLRSAREAQATGASAEPYSLGTLYLGRRPSRTHDPAHGVRTAGLALSQDGRTLYCGTEEGIFEFRINLHERKGFPAITPR</sequence>
<evidence type="ECO:0000313" key="4">
    <source>
        <dbReference type="Proteomes" id="UP000799444"/>
    </source>
</evidence>
<evidence type="ECO:0000259" key="2">
    <source>
        <dbReference type="Pfam" id="PF10313"/>
    </source>
</evidence>
<dbReference type="InterPro" id="IPR036322">
    <property type="entry name" value="WD40_repeat_dom_sf"/>
</dbReference>
<protein>
    <recommendedName>
        <fullName evidence="2">DUF2415 domain-containing protein</fullName>
    </recommendedName>
</protein>
<dbReference type="Gene3D" id="2.130.10.10">
    <property type="entry name" value="YVTN repeat-like/Quinoprotein amine dehydrogenase"/>
    <property type="match status" value="1"/>
</dbReference>
<dbReference type="Pfam" id="PF10313">
    <property type="entry name" value="DUF2415"/>
    <property type="match status" value="1"/>
</dbReference>
<evidence type="ECO:0000313" key="3">
    <source>
        <dbReference type="EMBL" id="KAF2727785.1"/>
    </source>
</evidence>
<dbReference type="Proteomes" id="UP000799444">
    <property type="component" value="Unassembled WGS sequence"/>
</dbReference>